<feature type="transmembrane region" description="Helical" evidence="7">
    <location>
        <begin position="12"/>
        <end position="34"/>
    </location>
</feature>
<dbReference type="Pfam" id="PF02706">
    <property type="entry name" value="Wzz"/>
    <property type="match status" value="1"/>
</dbReference>
<evidence type="ECO:0000313" key="10">
    <source>
        <dbReference type="Proteomes" id="UP000014155"/>
    </source>
</evidence>
<keyword evidence="3" id="KW-1003">Cell membrane</keyword>
<accession>S0FMP6</accession>
<keyword evidence="5 7" id="KW-1133">Transmembrane helix</keyword>
<evidence type="ECO:0000313" key="9">
    <source>
        <dbReference type="EMBL" id="EMS70374.1"/>
    </source>
</evidence>
<evidence type="ECO:0000256" key="3">
    <source>
        <dbReference type="ARBA" id="ARBA00022475"/>
    </source>
</evidence>
<evidence type="ECO:0000256" key="7">
    <source>
        <dbReference type="SAM" id="Phobius"/>
    </source>
</evidence>
<evidence type="ECO:0000256" key="1">
    <source>
        <dbReference type="ARBA" id="ARBA00004651"/>
    </source>
</evidence>
<evidence type="ECO:0000256" key="6">
    <source>
        <dbReference type="ARBA" id="ARBA00023136"/>
    </source>
</evidence>
<dbReference type="PANTHER" id="PTHR32309:SF31">
    <property type="entry name" value="CAPSULAR EXOPOLYSACCHARIDE FAMILY"/>
    <property type="match status" value="1"/>
</dbReference>
<evidence type="ECO:0000259" key="8">
    <source>
        <dbReference type="Pfam" id="PF02706"/>
    </source>
</evidence>
<feature type="transmembrane region" description="Helical" evidence="7">
    <location>
        <begin position="301"/>
        <end position="322"/>
    </location>
</feature>
<reference evidence="9 10" key="1">
    <citation type="journal article" date="2013" name="Genome Announc.">
        <title>Draft Genome Sequence of the Cellulolytic, Mesophilic, Anaerobic Bacterium Clostridium termitidis Strain CT1112 (DSM 5398).</title>
        <authorList>
            <person name="Lal S."/>
            <person name="Ramachandran U."/>
            <person name="Zhang X."/>
            <person name="Munir R."/>
            <person name="Sparling R."/>
            <person name="Levin D.B."/>
        </authorList>
    </citation>
    <scope>NUCLEOTIDE SEQUENCE [LARGE SCALE GENOMIC DNA]</scope>
    <source>
        <strain evidence="9 10">CT1112</strain>
    </source>
</reference>
<keyword evidence="10" id="KW-1185">Reference proteome</keyword>
<dbReference type="eggNOG" id="COG3944">
    <property type="taxonomic scope" value="Bacteria"/>
</dbReference>
<dbReference type="STRING" id="1195236.CTER_3928"/>
<comment type="similarity">
    <text evidence="2">Belongs to the CpsC/CapA family.</text>
</comment>
<gene>
    <name evidence="9" type="ORF">CTER_3928</name>
</gene>
<dbReference type="GO" id="GO:0005886">
    <property type="term" value="C:plasma membrane"/>
    <property type="evidence" value="ECO:0007669"/>
    <property type="project" value="UniProtKB-SubCell"/>
</dbReference>
<dbReference type="PATRIC" id="fig|1195236.3.peg.4140"/>
<dbReference type="PANTHER" id="PTHR32309">
    <property type="entry name" value="TYROSINE-PROTEIN KINASE"/>
    <property type="match status" value="1"/>
</dbReference>
<dbReference type="InterPro" id="IPR050445">
    <property type="entry name" value="Bact_polysacc_biosynth/exp"/>
</dbReference>
<evidence type="ECO:0000256" key="4">
    <source>
        <dbReference type="ARBA" id="ARBA00022692"/>
    </source>
</evidence>
<comment type="caution">
    <text evidence="9">The sequence shown here is derived from an EMBL/GenBank/DDBJ whole genome shotgun (WGS) entry which is preliminary data.</text>
</comment>
<feature type="domain" description="Polysaccharide chain length determinant N-terminal" evidence="8">
    <location>
        <begin position="2"/>
        <end position="85"/>
    </location>
</feature>
<comment type="subcellular location">
    <subcellularLocation>
        <location evidence="1">Cell membrane</location>
        <topology evidence="1">Multi-pass membrane protein</topology>
    </subcellularLocation>
</comment>
<dbReference type="EMBL" id="AORV01000056">
    <property type="protein sequence ID" value="EMS70374.1"/>
    <property type="molecule type" value="Genomic_DNA"/>
</dbReference>
<evidence type="ECO:0000256" key="2">
    <source>
        <dbReference type="ARBA" id="ARBA00006683"/>
    </source>
</evidence>
<organism evidence="9 10">
    <name type="scientific">Ruminiclostridium cellobioparum subsp. termitidis CT1112</name>
    <dbReference type="NCBI Taxonomy" id="1195236"/>
    <lineage>
        <taxon>Bacteria</taxon>
        <taxon>Bacillati</taxon>
        <taxon>Bacillota</taxon>
        <taxon>Clostridia</taxon>
        <taxon>Eubacteriales</taxon>
        <taxon>Oscillospiraceae</taxon>
        <taxon>Ruminiclostridium</taxon>
    </lineage>
</organism>
<proteinExistence type="inferred from homology"/>
<dbReference type="AlphaFoldDB" id="S0FMP6"/>
<keyword evidence="6 7" id="KW-0472">Membrane</keyword>
<keyword evidence="4 7" id="KW-0812">Transmembrane</keyword>
<sequence length="326" mass="36865">MKELFMALWKRKIMIVSIALIGAILAGLFSMFILSPVYDAKLNIVISMPETYNTRYGEYKLPITTNEQYINLITSNDVLLKTIKDMKYSNVTLENLKKQISIGKVAANSTDIVQNSFEVTVSADEPKEAQKLAQVLYNNYIEFADVMTKERAINYYINHFKVDKNSQDILLKSAREILKKNEELLAKTPETINQKDAMSQVTNTKDFVVLENIINPNYTKIENDIILKNQEINTIEDTIRTDIENLTQLDIEKKAIDKYYETGKEAKLDSSLIGVVETSIYLPSPPVAPTQKTSPSNARNAAIGLILGGMLACGIALIREYWFKKA</sequence>
<dbReference type="Proteomes" id="UP000014155">
    <property type="component" value="Unassembled WGS sequence"/>
</dbReference>
<dbReference type="InterPro" id="IPR003856">
    <property type="entry name" value="LPS_length_determ_N"/>
</dbReference>
<name>S0FMP6_RUMCE</name>
<evidence type="ECO:0000256" key="5">
    <source>
        <dbReference type="ARBA" id="ARBA00022989"/>
    </source>
</evidence>
<protein>
    <submittedName>
        <fullName evidence="9">Capsular polysaccharide biosynthesis protein</fullName>
    </submittedName>
</protein>